<evidence type="ECO:0000313" key="3">
    <source>
        <dbReference type="Proteomes" id="UP000887013"/>
    </source>
</evidence>
<protein>
    <submittedName>
        <fullName evidence="2">Putative RNA-directed DNA polymerase from transposon X-element</fullName>
    </submittedName>
</protein>
<dbReference type="OrthoDB" id="6434812at2759"/>
<keyword evidence="3" id="KW-1185">Reference proteome</keyword>
<sequence>MSVESLRVKQKSLRSSFTMCCTSIEEALKKDTTLTDLYALQRQIMDKFTRLDTVQEHILELLLSDDLVSSEYEEDFTKAEKYRDKMNELSAELEYAVNQRLNKPQSEAGISHNNTRKFKLPKLELTKFNGDPKDFLNFWSQFQSE</sequence>
<proteinExistence type="predicted"/>
<keyword evidence="1" id="KW-0175">Coiled coil</keyword>
<evidence type="ECO:0000256" key="1">
    <source>
        <dbReference type="SAM" id="Coils"/>
    </source>
</evidence>
<keyword evidence="2" id="KW-0548">Nucleotidyltransferase</keyword>
<dbReference type="EMBL" id="BMAW01018509">
    <property type="protein sequence ID" value="GFT58703.1"/>
    <property type="molecule type" value="Genomic_DNA"/>
</dbReference>
<keyword evidence="2" id="KW-0808">Transferase</keyword>
<gene>
    <name evidence="2" type="primary">X975_15193</name>
    <name evidence="2" type="ORF">NPIL_639361</name>
</gene>
<name>A0A8X6P9A4_NEPPI</name>
<feature type="coiled-coil region" evidence="1">
    <location>
        <begin position="72"/>
        <end position="99"/>
    </location>
</feature>
<dbReference type="Proteomes" id="UP000887013">
    <property type="component" value="Unassembled WGS sequence"/>
</dbReference>
<dbReference type="AlphaFoldDB" id="A0A8X6P9A4"/>
<organism evidence="2 3">
    <name type="scientific">Nephila pilipes</name>
    <name type="common">Giant wood spider</name>
    <name type="synonym">Nephila maculata</name>
    <dbReference type="NCBI Taxonomy" id="299642"/>
    <lineage>
        <taxon>Eukaryota</taxon>
        <taxon>Metazoa</taxon>
        <taxon>Ecdysozoa</taxon>
        <taxon>Arthropoda</taxon>
        <taxon>Chelicerata</taxon>
        <taxon>Arachnida</taxon>
        <taxon>Araneae</taxon>
        <taxon>Araneomorphae</taxon>
        <taxon>Entelegynae</taxon>
        <taxon>Araneoidea</taxon>
        <taxon>Nephilidae</taxon>
        <taxon>Nephila</taxon>
    </lineage>
</organism>
<accession>A0A8X6P9A4</accession>
<reference evidence="2" key="1">
    <citation type="submission" date="2020-08" db="EMBL/GenBank/DDBJ databases">
        <title>Multicomponent nature underlies the extraordinary mechanical properties of spider dragline silk.</title>
        <authorList>
            <person name="Kono N."/>
            <person name="Nakamura H."/>
            <person name="Mori M."/>
            <person name="Yoshida Y."/>
            <person name="Ohtoshi R."/>
            <person name="Malay A.D."/>
            <person name="Moran D.A.P."/>
            <person name="Tomita M."/>
            <person name="Numata K."/>
            <person name="Arakawa K."/>
        </authorList>
    </citation>
    <scope>NUCLEOTIDE SEQUENCE</scope>
</reference>
<comment type="caution">
    <text evidence="2">The sequence shown here is derived from an EMBL/GenBank/DDBJ whole genome shotgun (WGS) entry which is preliminary data.</text>
</comment>
<evidence type="ECO:0000313" key="2">
    <source>
        <dbReference type="EMBL" id="GFT58703.1"/>
    </source>
</evidence>
<dbReference type="GO" id="GO:0003964">
    <property type="term" value="F:RNA-directed DNA polymerase activity"/>
    <property type="evidence" value="ECO:0007669"/>
    <property type="project" value="UniProtKB-KW"/>
</dbReference>
<keyword evidence="2" id="KW-0695">RNA-directed DNA polymerase</keyword>